<protein>
    <submittedName>
        <fullName evidence="1">Uncharacterized protein</fullName>
    </submittedName>
</protein>
<sequence length="134" mass="15316">MLQHPMSLLWRSITTISFALAPIVVHQKSRISYDEITNDLCPILSVQQLYRVSTLYWDDDYKTQSVSPDVISSMKALMMEDSNDEDSNSFLLDDDSSIPFSEDDFGVLIKEKDFSDVKPAAELLENPAFQFLQQ</sequence>
<reference evidence="1 2" key="1">
    <citation type="journal article" date="2021" name="Hortic Res">
        <title>High-quality reference genome and annotation aids understanding of berry development for evergreen blueberry (Vaccinium darrowii).</title>
        <authorList>
            <person name="Yu J."/>
            <person name="Hulse-Kemp A.M."/>
            <person name="Babiker E."/>
            <person name="Staton M."/>
        </authorList>
    </citation>
    <scope>NUCLEOTIDE SEQUENCE [LARGE SCALE GENOMIC DNA]</scope>
    <source>
        <strain evidence="2">cv. NJ 8807/NJ 8810</strain>
        <tissue evidence="1">Young leaf</tissue>
    </source>
</reference>
<dbReference type="Proteomes" id="UP000828048">
    <property type="component" value="Chromosome 3"/>
</dbReference>
<evidence type="ECO:0000313" key="2">
    <source>
        <dbReference type="Proteomes" id="UP000828048"/>
    </source>
</evidence>
<proteinExistence type="predicted"/>
<evidence type="ECO:0000313" key="1">
    <source>
        <dbReference type="EMBL" id="KAH7857234.1"/>
    </source>
</evidence>
<keyword evidence="2" id="KW-1185">Reference proteome</keyword>
<gene>
    <name evidence="1" type="ORF">Vadar_010418</name>
</gene>
<comment type="caution">
    <text evidence="1">The sequence shown here is derived from an EMBL/GenBank/DDBJ whole genome shotgun (WGS) entry which is preliminary data.</text>
</comment>
<accession>A0ACB7YVG2</accession>
<name>A0ACB7YVG2_9ERIC</name>
<organism evidence="1 2">
    <name type="scientific">Vaccinium darrowii</name>
    <dbReference type="NCBI Taxonomy" id="229202"/>
    <lineage>
        <taxon>Eukaryota</taxon>
        <taxon>Viridiplantae</taxon>
        <taxon>Streptophyta</taxon>
        <taxon>Embryophyta</taxon>
        <taxon>Tracheophyta</taxon>
        <taxon>Spermatophyta</taxon>
        <taxon>Magnoliopsida</taxon>
        <taxon>eudicotyledons</taxon>
        <taxon>Gunneridae</taxon>
        <taxon>Pentapetalae</taxon>
        <taxon>asterids</taxon>
        <taxon>Ericales</taxon>
        <taxon>Ericaceae</taxon>
        <taxon>Vaccinioideae</taxon>
        <taxon>Vaccinieae</taxon>
        <taxon>Vaccinium</taxon>
    </lineage>
</organism>
<dbReference type="EMBL" id="CM037153">
    <property type="protein sequence ID" value="KAH7857234.1"/>
    <property type="molecule type" value="Genomic_DNA"/>
</dbReference>